<feature type="region of interest" description="Disordered" evidence="5">
    <location>
        <begin position="173"/>
        <end position="198"/>
    </location>
</feature>
<dbReference type="PANTHER" id="PTHR33337:SF31">
    <property type="entry name" value="DUF636 DOMAIN PROTEIN (AFU_ORTHOLOGUE AFUA_2G12650)"/>
    <property type="match status" value="1"/>
</dbReference>
<dbReference type="AlphaFoldDB" id="A0AAN6TE08"/>
<evidence type="ECO:0000259" key="6">
    <source>
        <dbReference type="PROSITE" id="PS51891"/>
    </source>
</evidence>
<keyword evidence="3" id="KW-0862">Zinc</keyword>
<keyword evidence="8" id="KW-1185">Reference proteome</keyword>
<keyword evidence="2" id="KW-0479">Metal-binding</keyword>
<evidence type="ECO:0000256" key="1">
    <source>
        <dbReference type="ARBA" id="ARBA00005495"/>
    </source>
</evidence>
<dbReference type="Pfam" id="PF04828">
    <property type="entry name" value="GFA"/>
    <property type="match status" value="2"/>
</dbReference>
<proteinExistence type="inferred from homology"/>
<comment type="similarity">
    <text evidence="1">Belongs to the Gfa family.</text>
</comment>
<dbReference type="RefSeq" id="XP_064670264.1">
    <property type="nucleotide sequence ID" value="XM_064816779.1"/>
</dbReference>
<accession>A0AAN6TE08</accession>
<sequence length="406" mass="44004">MAADLHLPHQLTGVSQSLTAQCHCKSVHFIVTVPTSALPLPVHLCHCSICRYTHGTFSCFHAVLPKGVEPEFIAPSSIASSLTGYIHSSRAVSERFFCSTCGCHIGDRDIQPNQDTGKREWRVATSIFSSHGEDTFQIRTHTFADPAGPNLATWLPTINNRSIHIWSPAKDDPKFPLASSSSEPSPPSPSLDREGAGDGDGDGLLAQCHCKGVTFTLAAPSASELADPFYARFIRPPIPSTTTTGTSTRHRRSACICLCSDCRLVTGSHAVAWTFAPLSSLRPAVPEGFEGFGTLKAYRSSPNVTRAFCRVCGATVLYRVDNHERVQEGDVEGQRKVIVDVAVGVLRGEEGEGPAFEKWLYWRTGRLAGLQSGTEFDQGFAEGLKKGLSEWVVRKYGAAEDFEIPG</sequence>
<protein>
    <recommendedName>
        <fullName evidence="6">CENP-V/GFA domain-containing protein</fullName>
    </recommendedName>
</protein>
<dbReference type="InterPro" id="IPR011057">
    <property type="entry name" value="Mss4-like_sf"/>
</dbReference>
<dbReference type="InterPro" id="IPR006913">
    <property type="entry name" value="CENP-V/GFA"/>
</dbReference>
<evidence type="ECO:0000313" key="8">
    <source>
        <dbReference type="Proteomes" id="UP001302812"/>
    </source>
</evidence>
<evidence type="ECO:0000256" key="5">
    <source>
        <dbReference type="SAM" id="MobiDB-lite"/>
    </source>
</evidence>
<dbReference type="Gene3D" id="3.90.1590.10">
    <property type="entry name" value="glutathione-dependent formaldehyde- activating enzyme (gfa)"/>
    <property type="match status" value="2"/>
</dbReference>
<evidence type="ECO:0000256" key="2">
    <source>
        <dbReference type="ARBA" id="ARBA00022723"/>
    </source>
</evidence>
<dbReference type="PROSITE" id="PS51891">
    <property type="entry name" value="CENP_V_GFA"/>
    <property type="match status" value="1"/>
</dbReference>
<dbReference type="Proteomes" id="UP001302812">
    <property type="component" value="Unassembled WGS sequence"/>
</dbReference>
<reference evidence="7" key="2">
    <citation type="submission" date="2023-05" db="EMBL/GenBank/DDBJ databases">
        <authorList>
            <consortium name="Lawrence Berkeley National Laboratory"/>
            <person name="Steindorff A."/>
            <person name="Hensen N."/>
            <person name="Bonometti L."/>
            <person name="Westerberg I."/>
            <person name="Brannstrom I.O."/>
            <person name="Guillou S."/>
            <person name="Cros-Aarteil S."/>
            <person name="Calhoun S."/>
            <person name="Haridas S."/>
            <person name="Kuo A."/>
            <person name="Mondo S."/>
            <person name="Pangilinan J."/>
            <person name="Riley R."/>
            <person name="Labutti K."/>
            <person name="Andreopoulos B."/>
            <person name="Lipzen A."/>
            <person name="Chen C."/>
            <person name="Yanf M."/>
            <person name="Daum C."/>
            <person name="Ng V."/>
            <person name="Clum A."/>
            <person name="Ohm R."/>
            <person name="Martin F."/>
            <person name="Silar P."/>
            <person name="Natvig D."/>
            <person name="Lalanne C."/>
            <person name="Gautier V."/>
            <person name="Ament-Velasquez S.L."/>
            <person name="Kruys A."/>
            <person name="Hutchinson M.I."/>
            <person name="Powell A.J."/>
            <person name="Barry K."/>
            <person name="Miller A.N."/>
            <person name="Grigoriev I.V."/>
            <person name="Debuchy R."/>
            <person name="Gladieux P."/>
            <person name="Thoren M.H."/>
            <person name="Johannesson H."/>
        </authorList>
    </citation>
    <scope>NUCLEOTIDE SEQUENCE</scope>
    <source>
        <strain evidence="7">CBS 508.74</strain>
    </source>
</reference>
<evidence type="ECO:0000313" key="7">
    <source>
        <dbReference type="EMBL" id="KAK4112694.1"/>
    </source>
</evidence>
<gene>
    <name evidence="7" type="ORF">N656DRAFT_789358</name>
</gene>
<dbReference type="GO" id="GO:0046872">
    <property type="term" value="F:metal ion binding"/>
    <property type="evidence" value="ECO:0007669"/>
    <property type="project" value="UniProtKB-KW"/>
</dbReference>
<evidence type="ECO:0000256" key="4">
    <source>
        <dbReference type="ARBA" id="ARBA00023239"/>
    </source>
</evidence>
<organism evidence="7 8">
    <name type="scientific">Canariomyces notabilis</name>
    <dbReference type="NCBI Taxonomy" id="2074819"/>
    <lineage>
        <taxon>Eukaryota</taxon>
        <taxon>Fungi</taxon>
        <taxon>Dikarya</taxon>
        <taxon>Ascomycota</taxon>
        <taxon>Pezizomycotina</taxon>
        <taxon>Sordariomycetes</taxon>
        <taxon>Sordariomycetidae</taxon>
        <taxon>Sordariales</taxon>
        <taxon>Chaetomiaceae</taxon>
        <taxon>Canariomyces</taxon>
    </lineage>
</organism>
<comment type="caution">
    <text evidence="7">The sequence shown here is derived from an EMBL/GenBank/DDBJ whole genome shotgun (WGS) entry which is preliminary data.</text>
</comment>
<dbReference type="GO" id="GO:0016846">
    <property type="term" value="F:carbon-sulfur lyase activity"/>
    <property type="evidence" value="ECO:0007669"/>
    <property type="project" value="InterPro"/>
</dbReference>
<dbReference type="PANTHER" id="PTHR33337">
    <property type="entry name" value="GFA DOMAIN-CONTAINING PROTEIN"/>
    <property type="match status" value="1"/>
</dbReference>
<reference evidence="7" key="1">
    <citation type="journal article" date="2023" name="Mol. Phylogenet. Evol.">
        <title>Genome-scale phylogeny and comparative genomics of the fungal order Sordariales.</title>
        <authorList>
            <person name="Hensen N."/>
            <person name="Bonometti L."/>
            <person name="Westerberg I."/>
            <person name="Brannstrom I.O."/>
            <person name="Guillou S."/>
            <person name="Cros-Aarteil S."/>
            <person name="Calhoun S."/>
            <person name="Haridas S."/>
            <person name="Kuo A."/>
            <person name="Mondo S."/>
            <person name="Pangilinan J."/>
            <person name="Riley R."/>
            <person name="LaButti K."/>
            <person name="Andreopoulos B."/>
            <person name="Lipzen A."/>
            <person name="Chen C."/>
            <person name="Yan M."/>
            <person name="Daum C."/>
            <person name="Ng V."/>
            <person name="Clum A."/>
            <person name="Steindorff A."/>
            <person name="Ohm R.A."/>
            <person name="Martin F."/>
            <person name="Silar P."/>
            <person name="Natvig D.O."/>
            <person name="Lalanne C."/>
            <person name="Gautier V."/>
            <person name="Ament-Velasquez S.L."/>
            <person name="Kruys A."/>
            <person name="Hutchinson M.I."/>
            <person name="Powell A.J."/>
            <person name="Barry K."/>
            <person name="Miller A.N."/>
            <person name="Grigoriev I.V."/>
            <person name="Debuchy R."/>
            <person name="Gladieux P."/>
            <person name="Hiltunen Thoren M."/>
            <person name="Johannesson H."/>
        </authorList>
    </citation>
    <scope>NUCLEOTIDE SEQUENCE</scope>
    <source>
        <strain evidence="7">CBS 508.74</strain>
    </source>
</reference>
<feature type="domain" description="CENP-V/GFA" evidence="6">
    <location>
        <begin position="18"/>
        <end position="137"/>
    </location>
</feature>
<name>A0AAN6TE08_9PEZI</name>
<dbReference type="GeneID" id="89940904"/>
<dbReference type="EMBL" id="MU853341">
    <property type="protein sequence ID" value="KAK4112694.1"/>
    <property type="molecule type" value="Genomic_DNA"/>
</dbReference>
<dbReference type="SUPFAM" id="SSF51316">
    <property type="entry name" value="Mss4-like"/>
    <property type="match status" value="2"/>
</dbReference>
<evidence type="ECO:0000256" key="3">
    <source>
        <dbReference type="ARBA" id="ARBA00022833"/>
    </source>
</evidence>
<keyword evidence="4" id="KW-0456">Lyase</keyword>